<organism evidence="3 4">
    <name type="scientific">Candidatus Scalindua japonica</name>
    <dbReference type="NCBI Taxonomy" id="1284222"/>
    <lineage>
        <taxon>Bacteria</taxon>
        <taxon>Pseudomonadati</taxon>
        <taxon>Planctomycetota</taxon>
        <taxon>Candidatus Brocadiia</taxon>
        <taxon>Candidatus Brocadiales</taxon>
        <taxon>Candidatus Scalinduaceae</taxon>
        <taxon>Candidatus Scalindua</taxon>
    </lineage>
</organism>
<dbReference type="AlphaFoldDB" id="A0A286TTM8"/>
<dbReference type="RefSeq" id="WP_096892372.1">
    <property type="nucleotide sequence ID" value="NZ_BAOS01000001.1"/>
</dbReference>
<dbReference type="OrthoDB" id="276578at2"/>
<evidence type="ECO:0000256" key="2">
    <source>
        <dbReference type="SAM" id="Phobius"/>
    </source>
</evidence>
<keyword evidence="2" id="KW-0472">Membrane</keyword>
<sequence>MENNQFRLSINAKTIIIILLLLNVGYAYKKIKQYDNIKEVGYIRERTDQEQIRKRIMKSFGSVQERDQLVNDFAKLKEATKNLSAALQEKNEKINRVHKELEETKLKYKKERAYLHKKIRGMADGFSKRKDRYELRNKANKELKESTSKFKTENAGLNKKIQDLENLLHKPDNQ</sequence>
<keyword evidence="2" id="KW-1133">Transmembrane helix</keyword>
<comment type="caution">
    <text evidence="3">The sequence shown here is derived from an EMBL/GenBank/DDBJ whole genome shotgun (WGS) entry which is preliminary data.</text>
</comment>
<keyword evidence="3" id="KW-0808">Transferase</keyword>
<keyword evidence="1" id="KW-0175">Coiled coil</keyword>
<evidence type="ECO:0000313" key="3">
    <source>
        <dbReference type="EMBL" id="GAX59237.1"/>
    </source>
</evidence>
<feature type="coiled-coil region" evidence="1">
    <location>
        <begin position="73"/>
        <end position="111"/>
    </location>
</feature>
<accession>A0A286TTM8</accession>
<proteinExistence type="predicted"/>
<dbReference type="GO" id="GO:0016301">
    <property type="term" value="F:kinase activity"/>
    <property type="evidence" value="ECO:0007669"/>
    <property type="project" value="UniProtKB-KW"/>
</dbReference>
<evidence type="ECO:0000313" key="4">
    <source>
        <dbReference type="Proteomes" id="UP000218542"/>
    </source>
</evidence>
<reference evidence="4" key="1">
    <citation type="journal article" date="2017" name="Environ. Microbiol. Rep.">
        <title>Genetic Diversity of Marine Anaerobic Ammonium-Oxidizing Bacteria as Revealed by Genomic and Proteomic Analyses of 'Candidatus Scalindua japonica'.</title>
        <authorList>
            <person name="Oshiki M."/>
            <person name="Mizuto K."/>
            <person name="Kimura Z."/>
            <person name="Kindaichi T."/>
            <person name="Satoh H."/>
            <person name="Okabe S."/>
        </authorList>
    </citation>
    <scope>NUCLEOTIDE SEQUENCE [LARGE SCALE GENOMIC DNA]</scope>
    <source>
        <strain evidence="4">husup-a2</strain>
    </source>
</reference>
<evidence type="ECO:0000256" key="1">
    <source>
        <dbReference type="SAM" id="Coils"/>
    </source>
</evidence>
<feature type="transmembrane region" description="Helical" evidence="2">
    <location>
        <begin position="6"/>
        <end position="28"/>
    </location>
</feature>
<keyword evidence="2" id="KW-0812">Transmembrane</keyword>
<dbReference type="Proteomes" id="UP000218542">
    <property type="component" value="Unassembled WGS sequence"/>
</dbReference>
<keyword evidence="4" id="KW-1185">Reference proteome</keyword>
<name>A0A286TTM8_9BACT</name>
<protein>
    <submittedName>
        <fullName evidence="3">Homoserine kinase</fullName>
    </submittedName>
</protein>
<keyword evidence="3" id="KW-0418">Kinase</keyword>
<dbReference type="EMBL" id="BAOS01000001">
    <property type="protein sequence ID" value="GAX59237.1"/>
    <property type="molecule type" value="Genomic_DNA"/>
</dbReference>
<gene>
    <name evidence="3" type="ORF">SCALIN_C01_0168</name>
</gene>